<protein>
    <submittedName>
        <fullName evidence="3">Uncharacterized protein</fullName>
    </submittedName>
</protein>
<feature type="compositionally biased region" description="Polar residues" evidence="1">
    <location>
        <begin position="213"/>
        <end position="222"/>
    </location>
</feature>
<evidence type="ECO:0000256" key="2">
    <source>
        <dbReference type="SAM" id="Phobius"/>
    </source>
</evidence>
<evidence type="ECO:0000313" key="3">
    <source>
        <dbReference type="EMBL" id="KAF7365777.1"/>
    </source>
</evidence>
<name>A0A8H6YV30_9AGAR</name>
<evidence type="ECO:0000313" key="4">
    <source>
        <dbReference type="Proteomes" id="UP000620124"/>
    </source>
</evidence>
<dbReference type="AlphaFoldDB" id="A0A8H6YV30"/>
<dbReference type="Proteomes" id="UP000620124">
    <property type="component" value="Unassembled WGS sequence"/>
</dbReference>
<reference evidence="3" key="1">
    <citation type="submission" date="2020-05" db="EMBL/GenBank/DDBJ databases">
        <title>Mycena genomes resolve the evolution of fungal bioluminescence.</title>
        <authorList>
            <person name="Tsai I.J."/>
        </authorList>
    </citation>
    <scope>NUCLEOTIDE SEQUENCE</scope>
    <source>
        <strain evidence="3">CCC161011</strain>
    </source>
</reference>
<feature type="region of interest" description="Disordered" evidence="1">
    <location>
        <begin position="140"/>
        <end position="163"/>
    </location>
</feature>
<feature type="transmembrane region" description="Helical" evidence="2">
    <location>
        <begin position="328"/>
        <end position="351"/>
    </location>
</feature>
<proteinExistence type="predicted"/>
<sequence length="378" mass="42501">MPHQNTTAIPLVVERARYLPPRNPLDSEMGIVDATTLILLQKMMADSYEHGRVVWKENRARRAITVEGESDDLPCGPNSAQKKVEAWLIDAGLLAPDVADVSDETESGDESMPLESLVPPEPDTPRRRPWHRRLKILIPRKTTPTSVSEPSLQSPRSPLSPTNLWSAVQRGTSSIATIRLKPKHILQTPSSPSVARSLRKKCYSLDSGPAGGPSSTPRQQSGDFGDTLLATAFKRAAMLRTITDDDVEAIMRRHRDPLPPRPTPRTEPFTSSELFHVTPKAKPKAKPRPQFEDPASYRWPALPPPIPPVLEHELERVQTPTPCPDVRWYHFAFLLFAWHFLIISLSTYFILRLIFRPLMCLTVIYCAVLLVQMLLSLF</sequence>
<dbReference type="OrthoDB" id="3063096at2759"/>
<gene>
    <name evidence="3" type="ORF">MVEN_00451700</name>
</gene>
<comment type="caution">
    <text evidence="3">The sequence shown here is derived from an EMBL/GenBank/DDBJ whole genome shotgun (WGS) entry which is preliminary data.</text>
</comment>
<keyword evidence="4" id="KW-1185">Reference proteome</keyword>
<feature type="transmembrane region" description="Helical" evidence="2">
    <location>
        <begin position="358"/>
        <end position="377"/>
    </location>
</feature>
<feature type="compositionally biased region" description="Low complexity" evidence="1">
    <location>
        <begin position="148"/>
        <end position="161"/>
    </location>
</feature>
<keyword evidence="2" id="KW-1133">Transmembrane helix</keyword>
<dbReference type="EMBL" id="JACAZI010000003">
    <property type="protein sequence ID" value="KAF7365777.1"/>
    <property type="molecule type" value="Genomic_DNA"/>
</dbReference>
<evidence type="ECO:0000256" key="1">
    <source>
        <dbReference type="SAM" id="MobiDB-lite"/>
    </source>
</evidence>
<keyword evidence="2" id="KW-0812">Transmembrane</keyword>
<feature type="region of interest" description="Disordered" evidence="1">
    <location>
        <begin position="101"/>
        <end position="127"/>
    </location>
</feature>
<organism evidence="3 4">
    <name type="scientific">Mycena venus</name>
    <dbReference type="NCBI Taxonomy" id="2733690"/>
    <lineage>
        <taxon>Eukaryota</taxon>
        <taxon>Fungi</taxon>
        <taxon>Dikarya</taxon>
        <taxon>Basidiomycota</taxon>
        <taxon>Agaricomycotina</taxon>
        <taxon>Agaricomycetes</taxon>
        <taxon>Agaricomycetidae</taxon>
        <taxon>Agaricales</taxon>
        <taxon>Marasmiineae</taxon>
        <taxon>Mycenaceae</taxon>
        <taxon>Mycena</taxon>
    </lineage>
</organism>
<feature type="region of interest" description="Disordered" evidence="1">
    <location>
        <begin position="203"/>
        <end position="224"/>
    </location>
</feature>
<keyword evidence="2" id="KW-0472">Membrane</keyword>
<accession>A0A8H6YV30</accession>